<dbReference type="AlphaFoldDB" id="A0A1B9GI04"/>
<dbReference type="Proteomes" id="UP000092666">
    <property type="component" value="Unassembled WGS sequence"/>
</dbReference>
<feature type="compositionally biased region" description="Basic and acidic residues" evidence="1">
    <location>
        <begin position="399"/>
        <end position="438"/>
    </location>
</feature>
<dbReference type="EMBL" id="KI669515">
    <property type="protein sequence ID" value="OCF30704.1"/>
    <property type="molecule type" value="Genomic_DNA"/>
</dbReference>
<protein>
    <submittedName>
        <fullName evidence="2">Uncharacterized protein</fullName>
    </submittedName>
</protein>
<gene>
    <name evidence="2" type="ORF">I316_07670</name>
</gene>
<sequence>MSLVICQALSVEPHPSDPSTVTTSCLGSQYLLEPKQTYDATRSESEYQRKGRSGHGWTPLSFIIDELAPVDTVPSQSSQALFGTASGTGTGIGNARPMPKGVLLTSNWMEEGDPTTIYRVSVTAQNPHYDPTATDDPSPRTRDTLTDHFDDQERVRKPTYDAELLSERMTQMTIAKRARLFGSMSKARKDQAACSGEESAADERPRMHDPVGVISAIEDATLLAQTWKYDDEATETEQAVFKRMGILQTGTETAKTDDKAQDDTAEARFKHKARLGPQIVTDNVTHRRLSKAEFESLVGFKFDKNMANPRGVRPYRMQSNDMTRFLTDLDATLAARTLTGATLRGEANPKSTCETPGAGRDPLEEYWDECTKPTECIVPRASDRKVLKQRFRPASKGAGGHDHAHDHGHSHDHDHGHLHGHIDGQYDGHDGHDHDHQVPKSHPHHDHRADIRDQHPQPSFAQRSSKFLSGMTSYVPSAASSVPLPWRRKKDGKGRYDVVPDDFDIGSEDDNDSEYRAGIDLEHGAIHMDDIPIRYPPPVSAGTHLAESSNAPLLAATQMSHPRVEYRFHYK</sequence>
<evidence type="ECO:0000313" key="3">
    <source>
        <dbReference type="Proteomes" id="UP000092666"/>
    </source>
</evidence>
<feature type="region of interest" description="Disordered" evidence="1">
    <location>
        <begin position="343"/>
        <end position="364"/>
    </location>
</feature>
<proteinExistence type="predicted"/>
<reference evidence="2 3" key="1">
    <citation type="submission" date="2013-07" db="EMBL/GenBank/DDBJ databases">
        <title>The Genome Sequence of Cryptococcus heveanensis BCC8398.</title>
        <authorList>
            <consortium name="The Broad Institute Genome Sequencing Platform"/>
            <person name="Cuomo C."/>
            <person name="Litvintseva A."/>
            <person name="Chen Y."/>
            <person name="Heitman J."/>
            <person name="Sun S."/>
            <person name="Springer D."/>
            <person name="Dromer F."/>
            <person name="Young S.K."/>
            <person name="Zeng Q."/>
            <person name="Gargeya S."/>
            <person name="Fitzgerald M."/>
            <person name="Abouelleil A."/>
            <person name="Alvarado L."/>
            <person name="Berlin A.M."/>
            <person name="Chapman S.B."/>
            <person name="Dewar J."/>
            <person name="Goldberg J."/>
            <person name="Griggs A."/>
            <person name="Gujja S."/>
            <person name="Hansen M."/>
            <person name="Howarth C."/>
            <person name="Imamovic A."/>
            <person name="Larimer J."/>
            <person name="McCowan C."/>
            <person name="Murphy C."/>
            <person name="Pearson M."/>
            <person name="Priest M."/>
            <person name="Roberts A."/>
            <person name="Saif S."/>
            <person name="Shea T."/>
            <person name="Sykes S."/>
            <person name="Wortman J."/>
            <person name="Nusbaum C."/>
            <person name="Birren B."/>
        </authorList>
    </citation>
    <scope>NUCLEOTIDE SEQUENCE [LARGE SCALE GENOMIC DNA]</scope>
    <source>
        <strain evidence="2 3">BCC8398</strain>
    </source>
</reference>
<name>A0A1B9GI04_9TREE</name>
<evidence type="ECO:0000256" key="1">
    <source>
        <dbReference type="SAM" id="MobiDB-lite"/>
    </source>
</evidence>
<feature type="region of interest" description="Disordered" evidence="1">
    <location>
        <begin position="393"/>
        <end position="461"/>
    </location>
</feature>
<keyword evidence="3" id="KW-1185">Reference proteome</keyword>
<organism evidence="2 3">
    <name type="scientific">Kwoniella heveanensis BCC8398</name>
    <dbReference type="NCBI Taxonomy" id="1296120"/>
    <lineage>
        <taxon>Eukaryota</taxon>
        <taxon>Fungi</taxon>
        <taxon>Dikarya</taxon>
        <taxon>Basidiomycota</taxon>
        <taxon>Agaricomycotina</taxon>
        <taxon>Tremellomycetes</taxon>
        <taxon>Tremellales</taxon>
        <taxon>Cryptococcaceae</taxon>
        <taxon>Kwoniella</taxon>
    </lineage>
</organism>
<reference evidence="3" key="2">
    <citation type="submission" date="2013-12" db="EMBL/GenBank/DDBJ databases">
        <title>Evolution of pathogenesis and genome organization in the Tremellales.</title>
        <authorList>
            <person name="Cuomo C."/>
            <person name="Litvintseva A."/>
            <person name="Heitman J."/>
            <person name="Chen Y."/>
            <person name="Sun S."/>
            <person name="Springer D."/>
            <person name="Dromer F."/>
            <person name="Young S."/>
            <person name="Zeng Q."/>
            <person name="Chapman S."/>
            <person name="Gujja S."/>
            <person name="Saif S."/>
            <person name="Birren B."/>
        </authorList>
    </citation>
    <scope>NUCLEOTIDE SEQUENCE [LARGE SCALE GENOMIC DNA]</scope>
    <source>
        <strain evidence="3">BCC8398</strain>
    </source>
</reference>
<evidence type="ECO:0000313" key="2">
    <source>
        <dbReference type="EMBL" id="OCF30704.1"/>
    </source>
</evidence>
<accession>A0A1B9GI04</accession>